<reference evidence="1" key="2">
    <citation type="submission" date="2020-09" db="EMBL/GenBank/DDBJ databases">
        <authorList>
            <person name="Sun Q."/>
            <person name="Zhou Y."/>
        </authorList>
    </citation>
    <scope>NUCLEOTIDE SEQUENCE</scope>
    <source>
        <strain evidence="1">CGMCC 1.15958</strain>
    </source>
</reference>
<name>A0A917DN91_9BACT</name>
<evidence type="ECO:0000313" key="2">
    <source>
        <dbReference type="Proteomes" id="UP000609064"/>
    </source>
</evidence>
<reference evidence="1" key="1">
    <citation type="journal article" date="2014" name="Int. J. Syst. Evol. Microbiol.">
        <title>Complete genome sequence of Corynebacterium casei LMG S-19264T (=DSM 44701T), isolated from a smear-ripened cheese.</title>
        <authorList>
            <consortium name="US DOE Joint Genome Institute (JGI-PGF)"/>
            <person name="Walter F."/>
            <person name="Albersmeier A."/>
            <person name="Kalinowski J."/>
            <person name="Ruckert C."/>
        </authorList>
    </citation>
    <scope>NUCLEOTIDE SEQUENCE</scope>
    <source>
        <strain evidence="1">CGMCC 1.15958</strain>
    </source>
</reference>
<protein>
    <submittedName>
        <fullName evidence="1">Uncharacterized protein</fullName>
    </submittedName>
</protein>
<organism evidence="1 2">
    <name type="scientific">Emticicia aquatilis</name>
    <dbReference type="NCBI Taxonomy" id="1537369"/>
    <lineage>
        <taxon>Bacteria</taxon>
        <taxon>Pseudomonadati</taxon>
        <taxon>Bacteroidota</taxon>
        <taxon>Cytophagia</taxon>
        <taxon>Cytophagales</taxon>
        <taxon>Leadbetterellaceae</taxon>
        <taxon>Emticicia</taxon>
    </lineage>
</organism>
<proteinExistence type="predicted"/>
<dbReference type="RefSeq" id="WP_188765849.1">
    <property type="nucleotide sequence ID" value="NZ_BMKK01000003.1"/>
</dbReference>
<dbReference type="Proteomes" id="UP000609064">
    <property type="component" value="Unassembled WGS sequence"/>
</dbReference>
<dbReference type="EMBL" id="BMKK01000003">
    <property type="protein sequence ID" value="GGD55218.1"/>
    <property type="molecule type" value="Genomic_DNA"/>
</dbReference>
<gene>
    <name evidence="1" type="ORF">GCM10011514_19250</name>
</gene>
<comment type="caution">
    <text evidence="1">The sequence shown here is derived from an EMBL/GenBank/DDBJ whole genome shotgun (WGS) entry which is preliminary data.</text>
</comment>
<sequence length="59" mass="6703">MNGIDFLADTNFLIQIHEGKPNVEAFLDYHFGVSFITEIELLGKFSVSKIEKKPSPKFT</sequence>
<dbReference type="AlphaFoldDB" id="A0A917DN91"/>
<accession>A0A917DN91</accession>
<evidence type="ECO:0000313" key="1">
    <source>
        <dbReference type="EMBL" id="GGD55218.1"/>
    </source>
</evidence>
<keyword evidence="2" id="KW-1185">Reference proteome</keyword>